<feature type="compositionally biased region" description="Polar residues" evidence="1">
    <location>
        <begin position="73"/>
        <end position="89"/>
    </location>
</feature>
<proteinExistence type="predicted"/>
<dbReference type="EMBL" id="KN838684">
    <property type="protein sequence ID" value="KIJ97767.1"/>
    <property type="molecule type" value="Genomic_DNA"/>
</dbReference>
<dbReference type="OrthoDB" id="3254160at2759"/>
<keyword evidence="3" id="KW-1185">Reference proteome</keyword>
<dbReference type="HOGENOM" id="CLU_008395_0_0_1"/>
<accession>A0A0C9XP29</accession>
<gene>
    <name evidence="2" type="ORF">K443DRAFT_681266</name>
</gene>
<feature type="region of interest" description="Disordered" evidence="1">
    <location>
        <begin position="319"/>
        <end position="348"/>
    </location>
</feature>
<protein>
    <submittedName>
        <fullName evidence="2">Uncharacterized protein</fullName>
    </submittedName>
</protein>
<evidence type="ECO:0000313" key="3">
    <source>
        <dbReference type="Proteomes" id="UP000054477"/>
    </source>
</evidence>
<dbReference type="AlphaFoldDB" id="A0A0C9XP29"/>
<feature type="region of interest" description="Disordered" evidence="1">
    <location>
        <begin position="619"/>
        <end position="638"/>
    </location>
</feature>
<feature type="region of interest" description="Disordered" evidence="1">
    <location>
        <begin position="575"/>
        <end position="614"/>
    </location>
</feature>
<reference evidence="2 3" key="1">
    <citation type="submission" date="2014-04" db="EMBL/GenBank/DDBJ databases">
        <authorList>
            <consortium name="DOE Joint Genome Institute"/>
            <person name="Kuo A."/>
            <person name="Kohler A."/>
            <person name="Nagy L.G."/>
            <person name="Floudas D."/>
            <person name="Copeland A."/>
            <person name="Barry K.W."/>
            <person name="Cichocki N."/>
            <person name="Veneault-Fourrey C."/>
            <person name="LaButti K."/>
            <person name="Lindquist E.A."/>
            <person name="Lipzen A."/>
            <person name="Lundell T."/>
            <person name="Morin E."/>
            <person name="Murat C."/>
            <person name="Sun H."/>
            <person name="Tunlid A."/>
            <person name="Henrissat B."/>
            <person name="Grigoriev I.V."/>
            <person name="Hibbett D.S."/>
            <person name="Martin F."/>
            <person name="Nordberg H.P."/>
            <person name="Cantor M.N."/>
            <person name="Hua S.X."/>
        </authorList>
    </citation>
    <scope>NUCLEOTIDE SEQUENCE [LARGE SCALE GENOMIC DNA]</scope>
    <source>
        <strain evidence="2 3">LaAM-08-1</strain>
    </source>
</reference>
<reference evidence="3" key="2">
    <citation type="submission" date="2015-01" db="EMBL/GenBank/DDBJ databases">
        <title>Evolutionary Origins and Diversification of the Mycorrhizal Mutualists.</title>
        <authorList>
            <consortium name="DOE Joint Genome Institute"/>
            <consortium name="Mycorrhizal Genomics Consortium"/>
            <person name="Kohler A."/>
            <person name="Kuo A."/>
            <person name="Nagy L.G."/>
            <person name="Floudas D."/>
            <person name="Copeland A."/>
            <person name="Barry K.W."/>
            <person name="Cichocki N."/>
            <person name="Veneault-Fourrey C."/>
            <person name="LaButti K."/>
            <person name="Lindquist E.A."/>
            <person name="Lipzen A."/>
            <person name="Lundell T."/>
            <person name="Morin E."/>
            <person name="Murat C."/>
            <person name="Riley R."/>
            <person name="Ohm R."/>
            <person name="Sun H."/>
            <person name="Tunlid A."/>
            <person name="Henrissat B."/>
            <person name="Grigoriev I.V."/>
            <person name="Hibbett D.S."/>
            <person name="Martin F."/>
        </authorList>
    </citation>
    <scope>NUCLEOTIDE SEQUENCE [LARGE SCALE GENOMIC DNA]</scope>
    <source>
        <strain evidence="3">LaAM-08-1</strain>
    </source>
</reference>
<feature type="compositionally biased region" description="Basic residues" evidence="1">
    <location>
        <begin position="885"/>
        <end position="894"/>
    </location>
</feature>
<feature type="region of interest" description="Disordered" evidence="1">
    <location>
        <begin position="829"/>
        <end position="894"/>
    </location>
</feature>
<feature type="region of interest" description="Disordered" evidence="1">
    <location>
        <begin position="655"/>
        <end position="740"/>
    </location>
</feature>
<feature type="compositionally biased region" description="Basic and acidic residues" evidence="1">
    <location>
        <begin position="335"/>
        <end position="348"/>
    </location>
</feature>
<name>A0A0C9XP29_9AGAR</name>
<organism evidence="2 3">
    <name type="scientific">Laccaria amethystina LaAM-08-1</name>
    <dbReference type="NCBI Taxonomy" id="1095629"/>
    <lineage>
        <taxon>Eukaryota</taxon>
        <taxon>Fungi</taxon>
        <taxon>Dikarya</taxon>
        <taxon>Basidiomycota</taxon>
        <taxon>Agaricomycotina</taxon>
        <taxon>Agaricomycetes</taxon>
        <taxon>Agaricomycetidae</taxon>
        <taxon>Agaricales</taxon>
        <taxon>Agaricineae</taxon>
        <taxon>Hydnangiaceae</taxon>
        <taxon>Laccaria</taxon>
    </lineage>
</organism>
<sequence length="894" mass="97625">MAAARRSTADVSDAQLQAAYQRLNSDLNPFDRVSQALTDIGALSIESFLSKSNSLEDPFHLQVPPERVASPPRVSQPQQIIKRSSSQSPPVFKDDCGLAPLEAPVAQSSTAPGVPSKRDYSPITVMHQTCQRAFGTSVNFLNFEFLEDDPRYKQCILTIKRPNGASRSYKTEPVFKKRADAKTEVCGIAIDMGALDFILTGESEVLKAKKGDVDVDSVAGEVVPVLQTLPTPKESEAVKIIEDCCAEWRAGKVKPHWVSLGESKVGHGVRNRYGAALRISLTPHAFRAYSTDTLYASRQEAKAACAKNALEEGVLEYIKHGNGQTERPKPGKGSDSVKEENVTPEPEKASLSLQEFYESLPQPFHEPVGDKSAYEINGPAWINTTLQTARGAQLMTTFTWITNSAQGVHGCLLRVDRPGDSKTYLVDPRFVKRADAKSAVCLLAMSEGLGDYIRSVKQEAEQRLSPERRKLAHEKIIPSLTVECNKVRPGNRMAFDFVQQRDAFGCTVKIDISANADQPDVQEYSVKTEYRNKVDSKLAAVCTAAEQGVYELLKFRGGAQPPPGYRTFWEVITDKSGKRKDPDRDADVEDHERKKRRRNNNRSIEQGEVVDAKVEVAPAKASELEPSPRTPATNSNSIKLEGCVAKDSWKVPRGSVTTVLAPTRDSTPTASTGQGRFGNRNVGSTSGRPDGRPSHPSPARGHHKQQRFPPRPKPLPYDSPYTGHEKMHDRAPPLPALHPPAAPYAASPYGGHQGPYSAPPAVHGHPYMAPPPYYAAPPMPTPYAHPPYGYYPQPLGAPPGSYPMHPPPPAGYAPGYAPSVGFMPSPSSAAGLADPYSRNPHSQVYPAYGTPQAHPPVPLDARHNQPTGRGYGRHSQKEGPFVGGKRGRYSGRRF</sequence>
<dbReference type="STRING" id="1095629.A0A0C9XP29"/>
<dbReference type="Proteomes" id="UP000054477">
    <property type="component" value="Unassembled WGS sequence"/>
</dbReference>
<feature type="compositionally biased region" description="Basic and acidic residues" evidence="1">
    <location>
        <begin position="575"/>
        <end position="585"/>
    </location>
</feature>
<feature type="compositionally biased region" description="Polar residues" evidence="1">
    <location>
        <begin position="655"/>
        <end position="674"/>
    </location>
</feature>
<evidence type="ECO:0000256" key="1">
    <source>
        <dbReference type="SAM" id="MobiDB-lite"/>
    </source>
</evidence>
<evidence type="ECO:0000313" key="2">
    <source>
        <dbReference type="EMBL" id="KIJ97767.1"/>
    </source>
</evidence>
<feature type="region of interest" description="Disordered" evidence="1">
    <location>
        <begin position="63"/>
        <end position="93"/>
    </location>
</feature>